<organism evidence="3 4">
    <name type="scientific">Liquidambar formosana</name>
    <name type="common">Formosan gum</name>
    <dbReference type="NCBI Taxonomy" id="63359"/>
    <lineage>
        <taxon>Eukaryota</taxon>
        <taxon>Viridiplantae</taxon>
        <taxon>Streptophyta</taxon>
        <taxon>Embryophyta</taxon>
        <taxon>Tracheophyta</taxon>
        <taxon>Spermatophyta</taxon>
        <taxon>Magnoliopsida</taxon>
        <taxon>eudicotyledons</taxon>
        <taxon>Gunneridae</taxon>
        <taxon>Pentapetalae</taxon>
        <taxon>Saxifragales</taxon>
        <taxon>Altingiaceae</taxon>
        <taxon>Liquidambar</taxon>
    </lineage>
</organism>
<keyword evidence="4" id="KW-1185">Reference proteome</keyword>
<comment type="caution">
    <text evidence="3">The sequence shown here is derived from an EMBL/GenBank/DDBJ whole genome shotgun (WGS) entry which is preliminary data.</text>
</comment>
<evidence type="ECO:0000313" key="3">
    <source>
        <dbReference type="EMBL" id="KAK9268987.1"/>
    </source>
</evidence>
<feature type="chain" id="PRO_5042813118" evidence="2">
    <location>
        <begin position="21"/>
        <end position="206"/>
    </location>
</feature>
<proteinExistence type="predicted"/>
<dbReference type="Proteomes" id="UP001415857">
    <property type="component" value="Unassembled WGS sequence"/>
</dbReference>
<feature type="signal peptide" evidence="2">
    <location>
        <begin position="1"/>
        <end position="20"/>
    </location>
</feature>
<dbReference type="AlphaFoldDB" id="A0AAP0NB53"/>
<accession>A0AAP0NB53</accession>
<reference evidence="3 4" key="1">
    <citation type="journal article" date="2024" name="Plant J.">
        <title>Genome sequences and population genomics reveal climatic adaptation and genomic divergence between two closely related sweetgum species.</title>
        <authorList>
            <person name="Xu W.Q."/>
            <person name="Ren C.Q."/>
            <person name="Zhang X.Y."/>
            <person name="Comes H.P."/>
            <person name="Liu X.H."/>
            <person name="Li Y.G."/>
            <person name="Kettle C.J."/>
            <person name="Jalonen R."/>
            <person name="Gaisberger H."/>
            <person name="Ma Y.Z."/>
            <person name="Qiu Y.X."/>
        </authorList>
    </citation>
    <scope>NUCLEOTIDE SEQUENCE [LARGE SCALE GENOMIC DNA]</scope>
    <source>
        <strain evidence="3">Hangzhou</strain>
    </source>
</reference>
<feature type="compositionally biased region" description="Gly residues" evidence="1">
    <location>
        <begin position="47"/>
        <end position="63"/>
    </location>
</feature>
<sequence length="206" mass="23045">MAAAALQLLRVVVIWELFHGQLEWRGCLWRCGWNEWRQWRKRNGCAGGAKGNARQGGGRGVGPTGRNLEGFWANRFDRESRGRDESERRRAESQWIVAARPLCHLQYPVAYLSRLQRILPAARWESHFMAARAAHPPCGLHQRHVPLGARRPLLRVGNRAAGACAASGPDSDLEAFSHNPAHGSFAPLAFQPSAMTNCANQRFLSY</sequence>
<protein>
    <submittedName>
        <fullName evidence="3">Uncharacterized protein</fullName>
    </submittedName>
</protein>
<dbReference type="EMBL" id="JBBPBK010000015">
    <property type="protein sequence ID" value="KAK9268987.1"/>
    <property type="molecule type" value="Genomic_DNA"/>
</dbReference>
<name>A0AAP0NB53_LIQFO</name>
<feature type="region of interest" description="Disordered" evidence="1">
    <location>
        <begin position="47"/>
        <end position="66"/>
    </location>
</feature>
<evidence type="ECO:0000313" key="4">
    <source>
        <dbReference type="Proteomes" id="UP001415857"/>
    </source>
</evidence>
<keyword evidence="2" id="KW-0732">Signal</keyword>
<gene>
    <name evidence="3" type="ORF">L1049_000754</name>
</gene>
<evidence type="ECO:0000256" key="2">
    <source>
        <dbReference type="SAM" id="SignalP"/>
    </source>
</evidence>
<evidence type="ECO:0000256" key="1">
    <source>
        <dbReference type="SAM" id="MobiDB-lite"/>
    </source>
</evidence>